<feature type="signal peptide" evidence="1">
    <location>
        <begin position="1"/>
        <end position="20"/>
    </location>
</feature>
<dbReference type="InterPro" id="IPR012338">
    <property type="entry name" value="Beta-lactam/transpept-like"/>
</dbReference>
<gene>
    <name evidence="3" type="ORF">EDC14_102190</name>
</gene>
<dbReference type="SUPFAM" id="SSF56601">
    <property type="entry name" value="beta-lactamase/transpeptidase-like"/>
    <property type="match status" value="1"/>
</dbReference>
<organism evidence="3 4">
    <name type="scientific">Hydrogenispora ethanolica</name>
    <dbReference type="NCBI Taxonomy" id="1082276"/>
    <lineage>
        <taxon>Bacteria</taxon>
        <taxon>Bacillati</taxon>
        <taxon>Bacillota</taxon>
        <taxon>Hydrogenispora</taxon>
    </lineage>
</organism>
<dbReference type="PANTHER" id="PTHR35333:SF5">
    <property type="entry name" value="CONSERVED LIPOPROTEIN LPQF-RELATED"/>
    <property type="match status" value="1"/>
</dbReference>
<dbReference type="Gene3D" id="3.40.710.10">
    <property type="entry name" value="DD-peptidase/beta-lactamase superfamily"/>
    <property type="match status" value="1"/>
</dbReference>
<name>A0A4R1RD03_HYDET</name>
<evidence type="ECO:0000259" key="2">
    <source>
        <dbReference type="Pfam" id="PF13354"/>
    </source>
</evidence>
<evidence type="ECO:0000313" key="3">
    <source>
        <dbReference type="EMBL" id="TCL63372.1"/>
    </source>
</evidence>
<dbReference type="Pfam" id="PF13354">
    <property type="entry name" value="Beta-lactamase2"/>
    <property type="match status" value="1"/>
</dbReference>
<evidence type="ECO:0000313" key="4">
    <source>
        <dbReference type="Proteomes" id="UP000295008"/>
    </source>
</evidence>
<dbReference type="GO" id="GO:0008800">
    <property type="term" value="F:beta-lactamase activity"/>
    <property type="evidence" value="ECO:0007669"/>
    <property type="project" value="InterPro"/>
</dbReference>
<sequence>MRRTILRFACCILLLCGAVAFGEQDMNVKTLFDLFRGQEKAALALFDDSFLAQVPPEKVIAILNLYQQQLGPLVNVTGRDGQYTLVFEKGTAPASITLNGNQKIIGLWFGHWALNEDSKEKIMAEFQKLPGKVAVCVMKNNEQVLLALNENTPLAAGSTFKLYVLKAVYDQVQTGKIAWDTVIPLNGQNQSLPSGILQEWPDKTPVTLKTLTNLMISISDNTAADLLIDYLGRETIEKYVSPLNRPFLKTAEMFKLKFGADPSLPQKYIAAGAARKREILKDLAHMDLAGLRTPPAPVFSDEIEWFFSARELCQTIHDLRNSDEIRINSGLAAKADWSLAGYKGGSEPGVLQYTHLLRKKDSKDLYALSVTVNDARNPIDEAKVTELTVRLINLIKEWKD</sequence>
<accession>A0A4R1RD03</accession>
<feature type="domain" description="Beta-lactamase class A catalytic" evidence="2">
    <location>
        <begin position="136"/>
        <end position="241"/>
    </location>
</feature>
<dbReference type="Proteomes" id="UP000295008">
    <property type="component" value="Unassembled WGS sequence"/>
</dbReference>
<proteinExistence type="predicted"/>
<dbReference type="InterPro" id="IPR045155">
    <property type="entry name" value="Beta-lactam_cat"/>
</dbReference>
<comment type="caution">
    <text evidence="3">The sequence shown here is derived from an EMBL/GenBank/DDBJ whole genome shotgun (WGS) entry which is preliminary data.</text>
</comment>
<reference evidence="3 4" key="1">
    <citation type="submission" date="2019-03" db="EMBL/GenBank/DDBJ databases">
        <title>Genomic Encyclopedia of Type Strains, Phase IV (KMG-IV): sequencing the most valuable type-strain genomes for metagenomic binning, comparative biology and taxonomic classification.</title>
        <authorList>
            <person name="Goeker M."/>
        </authorList>
    </citation>
    <scope>NUCLEOTIDE SEQUENCE [LARGE SCALE GENOMIC DNA]</scope>
    <source>
        <strain evidence="3 4">LX-B</strain>
    </source>
</reference>
<dbReference type="InterPro" id="IPR000871">
    <property type="entry name" value="Beta-lactam_class-A"/>
</dbReference>
<dbReference type="GO" id="GO:0030655">
    <property type="term" value="P:beta-lactam antibiotic catabolic process"/>
    <property type="evidence" value="ECO:0007669"/>
    <property type="project" value="InterPro"/>
</dbReference>
<evidence type="ECO:0000256" key="1">
    <source>
        <dbReference type="SAM" id="SignalP"/>
    </source>
</evidence>
<feature type="chain" id="PRO_5020806067" evidence="1">
    <location>
        <begin position="21"/>
        <end position="400"/>
    </location>
</feature>
<dbReference type="EMBL" id="SLUN01000021">
    <property type="protein sequence ID" value="TCL63372.1"/>
    <property type="molecule type" value="Genomic_DNA"/>
</dbReference>
<protein>
    <submittedName>
        <fullName evidence="3">Beta-lactamase class A</fullName>
    </submittedName>
</protein>
<dbReference type="AlphaFoldDB" id="A0A4R1RD03"/>
<keyword evidence="4" id="KW-1185">Reference proteome</keyword>
<dbReference type="GO" id="GO:0046677">
    <property type="term" value="P:response to antibiotic"/>
    <property type="evidence" value="ECO:0007669"/>
    <property type="project" value="InterPro"/>
</dbReference>
<keyword evidence="1" id="KW-0732">Signal</keyword>
<dbReference type="PANTHER" id="PTHR35333">
    <property type="entry name" value="BETA-LACTAMASE"/>
    <property type="match status" value="1"/>
</dbReference>